<dbReference type="VEuPathDB" id="VectorBase:AAEL000354"/>
<dbReference type="InterPro" id="IPR055170">
    <property type="entry name" value="GFO_IDH_MocA-like_dom"/>
</dbReference>
<dbReference type="Pfam" id="PF01408">
    <property type="entry name" value="GFO_IDH_MocA"/>
    <property type="match status" value="1"/>
</dbReference>
<dbReference type="InterPro" id="IPR050984">
    <property type="entry name" value="Gfo/Idh/MocA_domain"/>
</dbReference>
<name>A0A1S4EVL6_AEDAE</name>
<dbReference type="InParanoid" id="A0A1S4EVL6"/>
<reference evidence="13" key="2">
    <citation type="submission" date="2020-05" db="UniProtKB">
        <authorList>
            <consortium name="EnsemblMetazoa"/>
        </authorList>
    </citation>
    <scope>IDENTIFICATION</scope>
    <source>
        <strain evidence="13">LVP_AGWG</strain>
    </source>
</reference>
<evidence type="ECO:0000256" key="4">
    <source>
        <dbReference type="ARBA" id="ARBA00038984"/>
    </source>
</evidence>
<dbReference type="SUPFAM" id="SSF51735">
    <property type="entry name" value="NAD(P)-binding Rossmann-fold domains"/>
    <property type="match status" value="1"/>
</dbReference>
<proteinExistence type="inferred from homology"/>
<dbReference type="EnsemblMetazoa" id="AAEL000354-RA">
    <property type="protein sequence ID" value="AAEL000354-PA"/>
    <property type="gene ID" value="AAEL000354"/>
</dbReference>
<dbReference type="PANTHER" id="PTHR22604">
    <property type="entry name" value="OXIDOREDUCTASES"/>
    <property type="match status" value="1"/>
</dbReference>
<dbReference type="AlphaFoldDB" id="A0A1S4EVL6"/>
<feature type="domain" description="GFO/IDH/MocA-like oxidoreductase" evidence="12">
    <location>
        <begin position="133"/>
        <end position="247"/>
    </location>
</feature>
<dbReference type="OrthoDB" id="2129491at2759"/>
<dbReference type="InterPro" id="IPR036291">
    <property type="entry name" value="NAD(P)-bd_dom_sf"/>
</dbReference>
<evidence type="ECO:0000259" key="12">
    <source>
        <dbReference type="Pfam" id="PF22725"/>
    </source>
</evidence>
<dbReference type="PANTHER" id="PTHR22604:SF105">
    <property type="entry name" value="TRANS-1,2-DIHYDROBENZENE-1,2-DIOL DEHYDROGENASE"/>
    <property type="match status" value="1"/>
</dbReference>
<evidence type="ECO:0000256" key="9">
    <source>
        <dbReference type="ARBA" id="ARBA00047423"/>
    </source>
</evidence>
<evidence type="ECO:0000256" key="8">
    <source>
        <dbReference type="ARBA" id="ARBA00043025"/>
    </source>
</evidence>
<dbReference type="FunCoup" id="A0A1S4EVL6">
    <property type="interactions" value="273"/>
</dbReference>
<reference evidence="13 14" key="1">
    <citation type="submission" date="2017-06" db="EMBL/GenBank/DDBJ databases">
        <title>Aedes aegypti genome working group (AGWG) sequencing and assembly.</title>
        <authorList>
            <consortium name="Aedes aegypti Genome Working Group (AGWG)"/>
            <person name="Matthews B.J."/>
        </authorList>
    </citation>
    <scope>NUCLEOTIDE SEQUENCE [LARGE SCALE GENOMIC DNA]</scope>
    <source>
        <strain evidence="13 14">LVP_AGWG</strain>
    </source>
</reference>
<dbReference type="SUPFAM" id="SSF55347">
    <property type="entry name" value="Glyceraldehyde-3-phosphate dehydrogenase-like, C-terminal domain"/>
    <property type="match status" value="1"/>
</dbReference>
<gene>
    <name evidence="13" type="primary">5575161</name>
</gene>
<organism evidence="13 14">
    <name type="scientific">Aedes aegypti</name>
    <name type="common">Yellowfever mosquito</name>
    <name type="synonym">Culex aegypti</name>
    <dbReference type="NCBI Taxonomy" id="7159"/>
    <lineage>
        <taxon>Eukaryota</taxon>
        <taxon>Metazoa</taxon>
        <taxon>Ecdysozoa</taxon>
        <taxon>Arthropoda</taxon>
        <taxon>Hexapoda</taxon>
        <taxon>Insecta</taxon>
        <taxon>Pterygota</taxon>
        <taxon>Neoptera</taxon>
        <taxon>Endopterygota</taxon>
        <taxon>Diptera</taxon>
        <taxon>Nematocera</taxon>
        <taxon>Culicoidea</taxon>
        <taxon>Culicidae</taxon>
        <taxon>Culicinae</taxon>
        <taxon>Aedini</taxon>
        <taxon>Aedes</taxon>
        <taxon>Stegomyia</taxon>
    </lineage>
</organism>
<evidence type="ECO:0000256" key="7">
    <source>
        <dbReference type="ARBA" id="ARBA00042988"/>
    </source>
</evidence>
<dbReference type="EC" id="1.3.1.20" evidence="3"/>
<comment type="catalytic activity">
    <reaction evidence="10">
        <text>D-xylose + NADP(+) = D-xylono-1,5-lactone + NADPH + H(+)</text>
        <dbReference type="Rhea" id="RHEA:22000"/>
        <dbReference type="ChEBI" id="CHEBI:15378"/>
        <dbReference type="ChEBI" id="CHEBI:15867"/>
        <dbReference type="ChEBI" id="CHEBI:53455"/>
        <dbReference type="ChEBI" id="CHEBI:57783"/>
        <dbReference type="ChEBI" id="CHEBI:58349"/>
        <dbReference type="EC" id="1.1.1.179"/>
    </reaction>
</comment>
<feature type="domain" description="Gfo/Idh/MocA-like oxidoreductase N-terminal" evidence="11">
    <location>
        <begin position="4"/>
        <end position="122"/>
    </location>
</feature>
<sequence length="343" mass="38475">MPPLRWGIVSAGTIAHDFVCAVSTLPESDHKVVAVAARGLDNAQKFADLHGIAVFHVGYEALARDHNVDIVYIGTVNTVHYEVAIMMLDAGKHILCEKPLCVNEGQSKALFDYAREKKLFCMEAMWSRFFPAYNHLRERLRKEDLGDIKEVKSELGFPISKVERIRMGHLGGGTVLDLGVNNIQLALWVFQEFPDEIVAEGELNEENIDTEMNVKLRFPCGGVAQMRTSGVKQLSNQAVITGTEGKITLYDFWCPIELTDIDGTVRSYPLANSKIECILKNSVGLRYEAEECRKRILAGDLESQVMSHKDSLDVARVVDNIRKQIGIEYAEDFIFKAKRDSLK</sequence>
<keyword evidence="2" id="KW-0560">Oxidoreductase</keyword>
<evidence type="ECO:0000259" key="11">
    <source>
        <dbReference type="Pfam" id="PF01408"/>
    </source>
</evidence>
<keyword evidence="14" id="KW-1185">Reference proteome</keyword>
<dbReference type="EC" id="1.1.1.179" evidence="4"/>
<dbReference type="Pfam" id="PF22725">
    <property type="entry name" value="GFO_IDH_MocA_C3"/>
    <property type="match status" value="1"/>
</dbReference>
<comment type="similarity">
    <text evidence="1">Belongs to the Gfo/Idh/MocA family.</text>
</comment>
<evidence type="ECO:0000256" key="6">
    <source>
        <dbReference type="ARBA" id="ARBA00042926"/>
    </source>
</evidence>
<evidence type="ECO:0000256" key="1">
    <source>
        <dbReference type="ARBA" id="ARBA00010928"/>
    </source>
</evidence>
<evidence type="ECO:0000313" key="14">
    <source>
        <dbReference type="Proteomes" id="UP000008820"/>
    </source>
</evidence>
<protein>
    <recommendedName>
        <fullName evidence="5">Trans-1,2-dihydrobenzene-1,2-diol dehydrogenase</fullName>
        <ecNumber evidence="4">1.1.1.179</ecNumber>
        <ecNumber evidence="3">1.3.1.20</ecNumber>
    </recommendedName>
    <alternativeName>
        <fullName evidence="8">D-xylose 1-dehydrogenase</fullName>
    </alternativeName>
    <alternativeName>
        <fullName evidence="7">D-xylose-NADP dehydrogenase</fullName>
    </alternativeName>
    <alternativeName>
        <fullName evidence="6">Dimeric dihydrodiol dehydrogenase</fullName>
    </alternativeName>
</protein>
<evidence type="ECO:0000256" key="2">
    <source>
        <dbReference type="ARBA" id="ARBA00023002"/>
    </source>
</evidence>
<evidence type="ECO:0000256" key="3">
    <source>
        <dbReference type="ARBA" id="ARBA00038853"/>
    </source>
</evidence>
<dbReference type="Proteomes" id="UP000008820">
    <property type="component" value="Chromosome 2"/>
</dbReference>
<dbReference type="GO" id="GO:0047115">
    <property type="term" value="F:trans-1,2-dihydrobenzene-1,2-diol dehydrogenase activity"/>
    <property type="evidence" value="ECO:0007669"/>
    <property type="project" value="UniProtKB-EC"/>
</dbReference>
<dbReference type="InterPro" id="IPR000683">
    <property type="entry name" value="Gfo/Idh/MocA-like_OxRdtase_N"/>
</dbReference>
<evidence type="ECO:0000256" key="5">
    <source>
        <dbReference type="ARBA" id="ARBA00040603"/>
    </source>
</evidence>
<comment type="catalytic activity">
    <reaction evidence="9">
        <text>(1R,2R)-1,2-dihydrobenzene-1,2-diol + NADP(+) = catechol + NADPH + H(+)</text>
        <dbReference type="Rhea" id="RHEA:16729"/>
        <dbReference type="ChEBI" id="CHEBI:10702"/>
        <dbReference type="ChEBI" id="CHEBI:15378"/>
        <dbReference type="ChEBI" id="CHEBI:18135"/>
        <dbReference type="ChEBI" id="CHEBI:57783"/>
        <dbReference type="ChEBI" id="CHEBI:58349"/>
        <dbReference type="EC" id="1.3.1.20"/>
    </reaction>
</comment>
<accession>A0A1S4EVL6</accession>
<dbReference type="GO" id="GO:0000166">
    <property type="term" value="F:nucleotide binding"/>
    <property type="evidence" value="ECO:0007669"/>
    <property type="project" value="InterPro"/>
</dbReference>
<dbReference type="GO" id="GO:0047837">
    <property type="term" value="F:D-xylose 1-dehydrogenase (NADP+) activity"/>
    <property type="evidence" value="ECO:0007669"/>
    <property type="project" value="UniProtKB-EC"/>
</dbReference>
<dbReference type="Gene3D" id="3.30.360.10">
    <property type="entry name" value="Dihydrodipicolinate Reductase, domain 2"/>
    <property type="match status" value="1"/>
</dbReference>
<evidence type="ECO:0000313" key="13">
    <source>
        <dbReference type="EnsemblMetazoa" id="AAEL000354-PA"/>
    </source>
</evidence>
<dbReference type="Gene3D" id="3.40.50.720">
    <property type="entry name" value="NAD(P)-binding Rossmann-like Domain"/>
    <property type="match status" value="1"/>
</dbReference>
<evidence type="ECO:0000256" key="10">
    <source>
        <dbReference type="ARBA" id="ARBA00049233"/>
    </source>
</evidence>